<gene>
    <name evidence="1" type="ORF">CLV48_101287</name>
</gene>
<reference evidence="1 2" key="1">
    <citation type="submission" date="2018-03" db="EMBL/GenBank/DDBJ databases">
        <title>Genomic Encyclopedia of Archaeal and Bacterial Type Strains, Phase II (KMG-II): from individual species to whole genera.</title>
        <authorList>
            <person name="Goeker M."/>
        </authorList>
    </citation>
    <scope>NUCLEOTIDE SEQUENCE [LARGE SCALE GENOMIC DNA]</scope>
    <source>
        <strain evidence="1 2">DSM 28057</strain>
    </source>
</reference>
<name>A0A2P8ED52_9BACT</name>
<dbReference type="Proteomes" id="UP000240708">
    <property type="component" value="Unassembled WGS sequence"/>
</dbReference>
<evidence type="ECO:0000313" key="2">
    <source>
        <dbReference type="Proteomes" id="UP000240708"/>
    </source>
</evidence>
<organism evidence="1 2">
    <name type="scientific">Cecembia rubra</name>
    <dbReference type="NCBI Taxonomy" id="1485585"/>
    <lineage>
        <taxon>Bacteria</taxon>
        <taxon>Pseudomonadati</taxon>
        <taxon>Bacteroidota</taxon>
        <taxon>Cytophagia</taxon>
        <taxon>Cytophagales</taxon>
        <taxon>Cyclobacteriaceae</taxon>
        <taxon>Cecembia</taxon>
    </lineage>
</organism>
<dbReference type="EMBL" id="PYGF01000001">
    <property type="protein sequence ID" value="PSL07357.1"/>
    <property type="molecule type" value="Genomic_DNA"/>
</dbReference>
<protein>
    <submittedName>
        <fullName evidence="1">Uncharacterized protein</fullName>
    </submittedName>
</protein>
<evidence type="ECO:0000313" key="1">
    <source>
        <dbReference type="EMBL" id="PSL07357.1"/>
    </source>
</evidence>
<sequence>MKKLYSTRKYSINNLRRAKRSLKSRLIFKKYRKLKNKADLGVSKPARTYKRKFEEPYKDYKRIHAPENFSFIDNSEGVVEFISQLKSHFDEKKKVFVVLKDVKIITYDAIVVLLSIMVRFKASKIDFNGDFPDNGNARRILDESKFLKYLFQNFRNEDRYQLGQNSSIVTHAWKDVDSELGNELIKNASKTIWGTERRCQGVQRTLIELMLNTNNHADDSRKGEKHWWLSVHHDKHNKKVSFAFIDFGVGVFTSLNNKRHGSKFFGIVDKLKERVKFGNNAELLKLIMDGTLHRTATGKPYHGKGLPGINKVRERNQISNLNIITNDVHASLDKDLFTIMPKSFSGTFVYWELNKENLNCYGEN</sequence>
<keyword evidence="2" id="KW-1185">Reference proteome</keyword>
<accession>A0A2P8ED52</accession>
<dbReference type="RefSeq" id="WP_146140056.1">
    <property type="nucleotide sequence ID" value="NZ_PYGF01000001.1"/>
</dbReference>
<comment type="caution">
    <text evidence="1">The sequence shown here is derived from an EMBL/GenBank/DDBJ whole genome shotgun (WGS) entry which is preliminary data.</text>
</comment>
<dbReference type="AlphaFoldDB" id="A0A2P8ED52"/>
<dbReference type="OrthoDB" id="838909at2"/>
<proteinExistence type="predicted"/>